<dbReference type="SUPFAM" id="SSF81901">
    <property type="entry name" value="HCP-like"/>
    <property type="match status" value="1"/>
</dbReference>
<name>A0A9N9I209_9GLOM</name>
<dbReference type="InterPro" id="IPR011990">
    <property type="entry name" value="TPR-like_helical_dom_sf"/>
</dbReference>
<dbReference type="AlphaFoldDB" id="A0A9N9I209"/>
<evidence type="ECO:0000313" key="1">
    <source>
        <dbReference type="EMBL" id="CAG8716060.1"/>
    </source>
</evidence>
<dbReference type="OrthoDB" id="2384430at2759"/>
<evidence type="ECO:0000313" key="2">
    <source>
        <dbReference type="Proteomes" id="UP000789405"/>
    </source>
</evidence>
<proteinExistence type="predicted"/>
<accession>A0A9N9I209</accession>
<dbReference type="Gene3D" id="1.25.40.10">
    <property type="entry name" value="Tetratricopeptide repeat domain"/>
    <property type="match status" value="1"/>
</dbReference>
<sequence length="211" mass="25727">MNFTNGYKLFINKKYKEAFDYFEESISDTRSCFYLGILYDKGLEINKDLWKAKIWYDLCINNIEDENTPDYKAYLPLSYQRYIEVNINLLYSLKNKIEKLFEIHEELLKKFKYIIGYSYLHGENGAIKNDKLAFYFMYDLNYTLEEIKNYFNNHIYDFKIFFNLITLSKKINLKKINEYNIYLYKHKLISENRYIKFDKLINNNNLIVSIL</sequence>
<organism evidence="1 2">
    <name type="scientific">Dentiscutata erythropus</name>
    <dbReference type="NCBI Taxonomy" id="1348616"/>
    <lineage>
        <taxon>Eukaryota</taxon>
        <taxon>Fungi</taxon>
        <taxon>Fungi incertae sedis</taxon>
        <taxon>Mucoromycota</taxon>
        <taxon>Glomeromycotina</taxon>
        <taxon>Glomeromycetes</taxon>
        <taxon>Diversisporales</taxon>
        <taxon>Gigasporaceae</taxon>
        <taxon>Dentiscutata</taxon>
    </lineage>
</organism>
<protein>
    <submittedName>
        <fullName evidence="1">18195_t:CDS:1</fullName>
    </submittedName>
</protein>
<dbReference type="EMBL" id="CAJVPY010010163">
    <property type="protein sequence ID" value="CAG8716060.1"/>
    <property type="molecule type" value="Genomic_DNA"/>
</dbReference>
<gene>
    <name evidence="1" type="ORF">DERYTH_LOCUS13946</name>
</gene>
<dbReference type="Proteomes" id="UP000789405">
    <property type="component" value="Unassembled WGS sequence"/>
</dbReference>
<reference evidence="1" key="1">
    <citation type="submission" date="2021-06" db="EMBL/GenBank/DDBJ databases">
        <authorList>
            <person name="Kallberg Y."/>
            <person name="Tangrot J."/>
            <person name="Rosling A."/>
        </authorList>
    </citation>
    <scope>NUCLEOTIDE SEQUENCE</scope>
    <source>
        <strain evidence="1">MA453B</strain>
    </source>
</reference>
<comment type="caution">
    <text evidence="1">The sequence shown here is derived from an EMBL/GenBank/DDBJ whole genome shotgun (WGS) entry which is preliminary data.</text>
</comment>
<keyword evidence="2" id="KW-1185">Reference proteome</keyword>